<comment type="caution">
    <text evidence="1">The sequence shown here is derived from an EMBL/GenBank/DDBJ whole genome shotgun (WGS) entry which is preliminary data.</text>
</comment>
<evidence type="ECO:0000313" key="2">
    <source>
        <dbReference type="Proteomes" id="UP000193411"/>
    </source>
</evidence>
<proteinExistence type="predicted"/>
<dbReference type="AlphaFoldDB" id="A0A1Y2H601"/>
<reference evidence="1 2" key="1">
    <citation type="submission" date="2016-07" db="EMBL/GenBank/DDBJ databases">
        <title>Pervasive Adenine N6-methylation of Active Genes in Fungi.</title>
        <authorList>
            <consortium name="DOE Joint Genome Institute"/>
            <person name="Mondo S.J."/>
            <person name="Dannebaum R.O."/>
            <person name="Kuo R.C."/>
            <person name="Labutti K."/>
            <person name="Haridas S."/>
            <person name="Kuo A."/>
            <person name="Salamov A."/>
            <person name="Ahrendt S.R."/>
            <person name="Lipzen A."/>
            <person name="Sullivan W."/>
            <person name="Andreopoulos W.B."/>
            <person name="Clum A."/>
            <person name="Lindquist E."/>
            <person name="Daum C."/>
            <person name="Ramamoorthy G.K."/>
            <person name="Gryganskyi A."/>
            <person name="Culley D."/>
            <person name="Magnuson J.K."/>
            <person name="James T.Y."/>
            <person name="O'Malley M.A."/>
            <person name="Stajich J.E."/>
            <person name="Spatafora J.W."/>
            <person name="Visel A."/>
            <person name="Grigoriev I.V."/>
        </authorList>
    </citation>
    <scope>NUCLEOTIDE SEQUENCE [LARGE SCALE GENOMIC DNA]</scope>
    <source>
        <strain evidence="1 2">PL171</strain>
    </source>
</reference>
<accession>A0A1Y2H601</accession>
<name>A0A1Y2H601_9FUNG</name>
<keyword evidence="2" id="KW-1185">Reference proteome</keyword>
<evidence type="ECO:0000313" key="1">
    <source>
        <dbReference type="EMBL" id="ORZ29997.1"/>
    </source>
</evidence>
<dbReference type="EMBL" id="MCFL01000113">
    <property type="protein sequence ID" value="ORZ29997.1"/>
    <property type="molecule type" value="Genomic_DNA"/>
</dbReference>
<organism evidence="1 2">
    <name type="scientific">Catenaria anguillulae PL171</name>
    <dbReference type="NCBI Taxonomy" id="765915"/>
    <lineage>
        <taxon>Eukaryota</taxon>
        <taxon>Fungi</taxon>
        <taxon>Fungi incertae sedis</taxon>
        <taxon>Blastocladiomycota</taxon>
        <taxon>Blastocladiomycetes</taxon>
        <taxon>Blastocladiales</taxon>
        <taxon>Catenariaceae</taxon>
        <taxon>Catenaria</taxon>
    </lineage>
</organism>
<dbReference type="Proteomes" id="UP000193411">
    <property type="component" value="Unassembled WGS sequence"/>
</dbReference>
<sequence>MIELKTPKGMEHQCKALIQVFMYAQSESMLATLRKHARCLPGITPWLVLGIGAGLGNLHLFAVSLPALESFKKHLEAKVDPLVKLPLLLLSPLSSSVANAESVCMEEVLRSKSLMNPYTSTAGLANFVQLCSFIGRPASTWAGVGGMGAEREAEMARLLDIGSNDVDAQWLVLGGINDLPFEFRPP</sequence>
<protein>
    <submittedName>
        <fullName evidence="1">Uncharacterized protein</fullName>
    </submittedName>
</protein>
<gene>
    <name evidence="1" type="ORF">BCR44DRAFT_1504601</name>
</gene>